<keyword evidence="1" id="KW-1133">Transmembrane helix</keyword>
<dbReference type="Pfam" id="PF16935">
    <property type="entry name" value="Hol_Tox"/>
    <property type="match status" value="1"/>
</dbReference>
<accession>A0ABW0TXZ1</accession>
<comment type="caution">
    <text evidence="2">The sequence shown here is derived from an EMBL/GenBank/DDBJ whole genome shotgun (WGS) entry which is preliminary data.</text>
</comment>
<keyword evidence="1" id="KW-0812">Transmembrane</keyword>
<evidence type="ECO:0000256" key="1">
    <source>
        <dbReference type="SAM" id="Phobius"/>
    </source>
</evidence>
<dbReference type="EMBL" id="JBHSNP010000010">
    <property type="protein sequence ID" value="MFC5602708.1"/>
    <property type="molecule type" value="Genomic_DNA"/>
</dbReference>
<keyword evidence="1" id="KW-0472">Membrane</keyword>
<name>A0ABW0TXZ1_9BACL</name>
<protein>
    <submittedName>
        <fullName evidence="2">Holin-like toxin</fullName>
    </submittedName>
</protein>
<sequence length="27" mass="2980">MSVSEALMLMVTFGVLIVAILSFNHKK</sequence>
<keyword evidence="3" id="KW-1185">Reference proteome</keyword>
<evidence type="ECO:0000313" key="3">
    <source>
        <dbReference type="Proteomes" id="UP001596071"/>
    </source>
</evidence>
<gene>
    <name evidence="2" type="ORF">ACFPTP_05705</name>
</gene>
<evidence type="ECO:0000313" key="2">
    <source>
        <dbReference type="EMBL" id="MFC5602708.1"/>
    </source>
</evidence>
<dbReference type="InterPro" id="IPR031616">
    <property type="entry name" value="BsrE-like"/>
</dbReference>
<reference evidence="3" key="1">
    <citation type="journal article" date="2019" name="Int. J. Syst. Evol. Microbiol.">
        <title>The Global Catalogue of Microorganisms (GCM) 10K type strain sequencing project: providing services to taxonomists for standard genome sequencing and annotation.</title>
        <authorList>
            <consortium name="The Broad Institute Genomics Platform"/>
            <consortium name="The Broad Institute Genome Sequencing Center for Infectious Disease"/>
            <person name="Wu L."/>
            <person name="Ma J."/>
        </authorList>
    </citation>
    <scope>NUCLEOTIDE SEQUENCE [LARGE SCALE GENOMIC DNA]</scope>
    <source>
        <strain evidence="3">KACC 11299</strain>
    </source>
</reference>
<organism evidence="2 3">
    <name type="scientific">Sporosarcina koreensis</name>
    <dbReference type="NCBI Taxonomy" id="334735"/>
    <lineage>
        <taxon>Bacteria</taxon>
        <taxon>Bacillati</taxon>
        <taxon>Bacillota</taxon>
        <taxon>Bacilli</taxon>
        <taxon>Bacillales</taxon>
        <taxon>Caryophanaceae</taxon>
        <taxon>Sporosarcina</taxon>
    </lineage>
</organism>
<feature type="transmembrane region" description="Helical" evidence="1">
    <location>
        <begin position="6"/>
        <end position="23"/>
    </location>
</feature>
<proteinExistence type="predicted"/>
<dbReference type="Proteomes" id="UP001596071">
    <property type="component" value="Unassembled WGS sequence"/>
</dbReference>
<dbReference type="RefSeq" id="WP_381443117.1">
    <property type="nucleotide sequence ID" value="NZ_JBHSNP010000010.1"/>
</dbReference>